<dbReference type="Pfam" id="PF05694">
    <property type="entry name" value="SBP56"/>
    <property type="match status" value="1"/>
</dbReference>
<dbReference type="GO" id="GO:0008430">
    <property type="term" value="F:selenium binding"/>
    <property type="evidence" value="ECO:0007669"/>
    <property type="project" value="InterPro"/>
</dbReference>
<evidence type="ECO:0000256" key="1">
    <source>
        <dbReference type="ARBA" id="ARBA00005177"/>
    </source>
</evidence>
<organism evidence="7 8">
    <name type="scientific">Caerostris darwini</name>
    <dbReference type="NCBI Taxonomy" id="1538125"/>
    <lineage>
        <taxon>Eukaryota</taxon>
        <taxon>Metazoa</taxon>
        <taxon>Ecdysozoa</taxon>
        <taxon>Arthropoda</taxon>
        <taxon>Chelicerata</taxon>
        <taxon>Arachnida</taxon>
        <taxon>Araneae</taxon>
        <taxon>Araneomorphae</taxon>
        <taxon>Entelegynae</taxon>
        <taxon>Araneoidea</taxon>
        <taxon>Araneidae</taxon>
        <taxon>Caerostris</taxon>
    </lineage>
</organism>
<comment type="pathway">
    <text evidence="1">Organosulfur degradation.</text>
</comment>
<dbReference type="Proteomes" id="UP001054837">
    <property type="component" value="Unassembled WGS sequence"/>
</dbReference>
<evidence type="ECO:0000256" key="6">
    <source>
        <dbReference type="ARBA" id="ARBA00047539"/>
    </source>
</evidence>
<dbReference type="InterPro" id="IPR008826">
    <property type="entry name" value="Se-bd"/>
</dbReference>
<gene>
    <name evidence="7" type="primary">selenbp1-a</name>
    <name evidence="7" type="ORF">CDAR_186721</name>
</gene>
<evidence type="ECO:0000256" key="3">
    <source>
        <dbReference type="ARBA" id="ARBA00012510"/>
    </source>
</evidence>
<protein>
    <recommendedName>
        <fullName evidence="4">Methanethiol oxidase</fullName>
        <ecNumber evidence="3">1.8.3.4</ecNumber>
    </recommendedName>
</protein>
<dbReference type="PANTHER" id="PTHR23300">
    <property type="entry name" value="METHANETHIOL OXIDASE"/>
    <property type="match status" value="1"/>
</dbReference>
<dbReference type="PANTHER" id="PTHR23300:SF0">
    <property type="entry name" value="METHANETHIOL OXIDASE"/>
    <property type="match status" value="1"/>
</dbReference>
<dbReference type="AlphaFoldDB" id="A0AAV4PL58"/>
<sequence>MASTDNRVGYCSPLAAFRSGEKEKLAYVTCVSAKWETSNRPDFVATVDVDPESPSYSKIIHKLEVPNIGDELHHTGWNACSSCRDCNVRRSNLIVPGINSDRIYILDVATNPRAPSLHKVVETRELHEHVKASAPHTVHCLPSGDIMISCLGDEQGNAKGTFILLEQGTFKIKGTWNNESENVEFNYDYWYQPRHNIMVSTEWAAPKTFRKGFFPEDVQNGLYGRSINFWDWNEKKLIQRIDLGNEGLIPLEVRFHHNPDSDVGYVGCALSSTIFQFHKHDDSWTAHLVARTLSKKVQNWALPEMPGLITDILISMDDHYLYVSNWLHGDIRQYDISDSNNVKQVGQIFLGGSICKDEKVIVTEDSELEEQPERPSVKGIPVRGGPQMLQLSLDGKRLYVTNSLFSAWDKQFYPENVEKGSMMLLVHVNTDSGGMSLDQNFLVDFGQEGNVLAHEMRFPTGDCTSDIWE</sequence>
<dbReference type="InterPro" id="IPR015943">
    <property type="entry name" value="WD40/YVTN_repeat-like_dom_sf"/>
</dbReference>
<dbReference type="GO" id="GO:0018549">
    <property type="term" value="F:methanethiol oxidase activity"/>
    <property type="evidence" value="ECO:0007669"/>
    <property type="project" value="UniProtKB-EC"/>
</dbReference>
<keyword evidence="5" id="KW-0711">Selenium</keyword>
<dbReference type="SUPFAM" id="SSF75011">
    <property type="entry name" value="3-carboxy-cis,cis-mucoante lactonizing enzyme"/>
    <property type="match status" value="1"/>
</dbReference>
<comment type="catalytic activity">
    <reaction evidence="6">
        <text>methanethiol + O2 + H2O = hydrogen sulfide + formaldehyde + H2O2 + H(+)</text>
        <dbReference type="Rhea" id="RHEA:11812"/>
        <dbReference type="ChEBI" id="CHEBI:15377"/>
        <dbReference type="ChEBI" id="CHEBI:15378"/>
        <dbReference type="ChEBI" id="CHEBI:15379"/>
        <dbReference type="ChEBI" id="CHEBI:16007"/>
        <dbReference type="ChEBI" id="CHEBI:16240"/>
        <dbReference type="ChEBI" id="CHEBI:16842"/>
        <dbReference type="ChEBI" id="CHEBI:29919"/>
        <dbReference type="EC" id="1.8.3.4"/>
    </reaction>
</comment>
<evidence type="ECO:0000256" key="2">
    <source>
        <dbReference type="ARBA" id="ARBA00005606"/>
    </source>
</evidence>
<dbReference type="EMBL" id="BPLQ01003141">
    <property type="protein sequence ID" value="GIX98312.1"/>
    <property type="molecule type" value="Genomic_DNA"/>
</dbReference>
<proteinExistence type="inferred from homology"/>
<name>A0AAV4PL58_9ARAC</name>
<accession>A0AAV4PL58</accession>
<evidence type="ECO:0000313" key="8">
    <source>
        <dbReference type="Proteomes" id="UP001054837"/>
    </source>
</evidence>
<comment type="caution">
    <text evidence="7">The sequence shown here is derived from an EMBL/GenBank/DDBJ whole genome shotgun (WGS) entry which is preliminary data.</text>
</comment>
<comment type="similarity">
    <text evidence="2">Belongs to the selenium-binding protein family.</text>
</comment>
<reference evidence="7 8" key="1">
    <citation type="submission" date="2021-06" db="EMBL/GenBank/DDBJ databases">
        <title>Caerostris darwini draft genome.</title>
        <authorList>
            <person name="Kono N."/>
            <person name="Arakawa K."/>
        </authorList>
    </citation>
    <scope>NUCLEOTIDE SEQUENCE [LARGE SCALE GENOMIC DNA]</scope>
</reference>
<dbReference type="Gene3D" id="2.130.10.10">
    <property type="entry name" value="YVTN repeat-like/Quinoprotein amine dehydrogenase"/>
    <property type="match status" value="1"/>
</dbReference>
<evidence type="ECO:0000256" key="4">
    <source>
        <dbReference type="ARBA" id="ARBA00015601"/>
    </source>
</evidence>
<evidence type="ECO:0000256" key="5">
    <source>
        <dbReference type="ARBA" id="ARBA00023266"/>
    </source>
</evidence>
<dbReference type="EC" id="1.8.3.4" evidence="3"/>
<evidence type="ECO:0000313" key="7">
    <source>
        <dbReference type="EMBL" id="GIX98312.1"/>
    </source>
</evidence>
<keyword evidence="8" id="KW-1185">Reference proteome</keyword>